<evidence type="ECO:0000256" key="2">
    <source>
        <dbReference type="ARBA" id="ARBA00007957"/>
    </source>
</evidence>
<keyword evidence="13" id="KW-1185">Reference proteome</keyword>
<protein>
    <recommendedName>
        <fullName evidence="3">Ferric uptake regulation protein</fullName>
    </recommendedName>
</protein>
<gene>
    <name evidence="12" type="ORF">TH606_04640</name>
</gene>
<dbReference type="OrthoDB" id="8659436at2"/>
<dbReference type="PANTHER" id="PTHR33202:SF8">
    <property type="entry name" value="PEROXIDE-RESPONSIVE REPRESSOR PERR"/>
    <property type="match status" value="1"/>
</dbReference>
<dbReference type="Gene3D" id="1.10.10.10">
    <property type="entry name" value="Winged helix-like DNA-binding domain superfamily/Winged helix DNA-binding domain"/>
    <property type="match status" value="1"/>
</dbReference>
<feature type="binding site" evidence="11">
    <location>
        <position position="130"/>
    </location>
    <ligand>
        <name>Zn(2+)</name>
        <dbReference type="ChEBI" id="CHEBI:29105"/>
    </ligand>
</feature>
<evidence type="ECO:0000256" key="3">
    <source>
        <dbReference type="ARBA" id="ARBA00020910"/>
    </source>
</evidence>
<name>A0A177E7K3_9BACT</name>
<comment type="caution">
    <text evidence="12">The sequence shown here is derived from an EMBL/GenBank/DDBJ whole genome shotgun (WGS) entry which is preliminary data.</text>
</comment>
<dbReference type="Proteomes" id="UP000076964">
    <property type="component" value="Unassembled WGS sequence"/>
</dbReference>
<proteinExistence type="inferred from homology"/>
<evidence type="ECO:0000313" key="13">
    <source>
        <dbReference type="Proteomes" id="UP000076964"/>
    </source>
</evidence>
<feature type="binding site" evidence="11">
    <location>
        <position position="95"/>
    </location>
    <ligand>
        <name>Zn(2+)</name>
        <dbReference type="ChEBI" id="CHEBI:29105"/>
    </ligand>
</feature>
<evidence type="ECO:0000256" key="9">
    <source>
        <dbReference type="ARBA" id="ARBA00023125"/>
    </source>
</evidence>
<feature type="binding site" evidence="11">
    <location>
        <position position="133"/>
    </location>
    <ligand>
        <name>Zn(2+)</name>
        <dbReference type="ChEBI" id="CHEBI:29105"/>
    </ligand>
</feature>
<keyword evidence="9" id="KW-0238">DNA-binding</keyword>
<keyword evidence="10" id="KW-0804">Transcription</keyword>
<dbReference type="InterPro" id="IPR043135">
    <property type="entry name" value="Fur_C"/>
</dbReference>
<sequence>MTREKIEHYRKLGLKMTPQRLAILEYLEGNTSHPSAEDIYRHVEGKFPSMSFATVYNTLEALKEKGLIRELSIEPGKKRFDPNPSPHHHFICERCHRVYDIFEDFQITLPGEHQKQFEIKECEIIFRGVCADCKRKEV</sequence>
<dbReference type="GO" id="GO:0005737">
    <property type="term" value="C:cytoplasm"/>
    <property type="evidence" value="ECO:0007669"/>
    <property type="project" value="UniProtKB-SubCell"/>
</dbReference>
<dbReference type="EMBL" id="LSFI01000017">
    <property type="protein sequence ID" value="OAG27924.1"/>
    <property type="molecule type" value="Genomic_DNA"/>
</dbReference>
<keyword evidence="7 11" id="KW-0862">Zinc</keyword>
<feature type="binding site" evidence="11">
    <location>
        <position position="92"/>
    </location>
    <ligand>
        <name>Zn(2+)</name>
        <dbReference type="ChEBI" id="CHEBI:29105"/>
    </ligand>
</feature>
<keyword evidence="6 11" id="KW-0479">Metal-binding</keyword>
<comment type="subcellular location">
    <subcellularLocation>
        <location evidence="1">Cytoplasm</location>
    </subcellularLocation>
</comment>
<evidence type="ECO:0000256" key="8">
    <source>
        <dbReference type="ARBA" id="ARBA00023015"/>
    </source>
</evidence>
<evidence type="ECO:0000256" key="7">
    <source>
        <dbReference type="ARBA" id="ARBA00022833"/>
    </source>
</evidence>
<dbReference type="Pfam" id="PF01475">
    <property type="entry name" value="FUR"/>
    <property type="match status" value="1"/>
</dbReference>
<dbReference type="AlphaFoldDB" id="A0A177E7K3"/>
<dbReference type="GO" id="GO:1900376">
    <property type="term" value="P:regulation of secondary metabolite biosynthetic process"/>
    <property type="evidence" value="ECO:0007669"/>
    <property type="project" value="TreeGrafter"/>
</dbReference>
<dbReference type="GO" id="GO:0003700">
    <property type="term" value="F:DNA-binding transcription factor activity"/>
    <property type="evidence" value="ECO:0007669"/>
    <property type="project" value="InterPro"/>
</dbReference>
<dbReference type="SUPFAM" id="SSF46785">
    <property type="entry name" value="Winged helix' DNA-binding domain"/>
    <property type="match status" value="1"/>
</dbReference>
<organism evidence="12 13">
    <name type="scientific">Thermodesulfatator autotrophicus</name>
    <dbReference type="NCBI Taxonomy" id="1795632"/>
    <lineage>
        <taxon>Bacteria</taxon>
        <taxon>Pseudomonadati</taxon>
        <taxon>Thermodesulfobacteriota</taxon>
        <taxon>Thermodesulfobacteria</taxon>
        <taxon>Thermodesulfobacteriales</taxon>
        <taxon>Thermodesulfatatoraceae</taxon>
        <taxon>Thermodesulfatator</taxon>
    </lineage>
</organism>
<dbReference type="STRING" id="1795632.TH606_04640"/>
<keyword evidence="4" id="KW-0963">Cytoplasm</keyword>
<dbReference type="GO" id="GO:0000976">
    <property type="term" value="F:transcription cis-regulatory region binding"/>
    <property type="evidence" value="ECO:0007669"/>
    <property type="project" value="TreeGrafter"/>
</dbReference>
<evidence type="ECO:0000256" key="4">
    <source>
        <dbReference type="ARBA" id="ARBA00022490"/>
    </source>
</evidence>
<evidence type="ECO:0000256" key="5">
    <source>
        <dbReference type="ARBA" id="ARBA00022491"/>
    </source>
</evidence>
<dbReference type="FunFam" id="1.10.10.10:FF:000007">
    <property type="entry name" value="Ferric uptake regulation protein"/>
    <property type="match status" value="1"/>
</dbReference>
<dbReference type="InterPro" id="IPR036388">
    <property type="entry name" value="WH-like_DNA-bd_sf"/>
</dbReference>
<evidence type="ECO:0000256" key="10">
    <source>
        <dbReference type="ARBA" id="ARBA00023163"/>
    </source>
</evidence>
<dbReference type="PANTHER" id="PTHR33202">
    <property type="entry name" value="ZINC UPTAKE REGULATION PROTEIN"/>
    <property type="match status" value="1"/>
</dbReference>
<accession>A0A177E7K3</accession>
<keyword evidence="8" id="KW-0805">Transcription regulation</keyword>
<comment type="similarity">
    <text evidence="2">Belongs to the Fur family.</text>
</comment>
<comment type="cofactor">
    <cofactor evidence="11">
        <name>Zn(2+)</name>
        <dbReference type="ChEBI" id="CHEBI:29105"/>
    </cofactor>
    <text evidence="11">Binds 1 zinc ion per subunit.</text>
</comment>
<evidence type="ECO:0000256" key="11">
    <source>
        <dbReference type="PIRSR" id="PIRSR602481-1"/>
    </source>
</evidence>
<dbReference type="InterPro" id="IPR036390">
    <property type="entry name" value="WH_DNA-bd_sf"/>
</dbReference>
<dbReference type="CDD" id="cd07153">
    <property type="entry name" value="Fur_like"/>
    <property type="match status" value="1"/>
</dbReference>
<keyword evidence="5" id="KW-0678">Repressor</keyword>
<reference evidence="12 13" key="1">
    <citation type="submission" date="2016-02" db="EMBL/GenBank/DDBJ databases">
        <title>Draft genome sequence of Thermodesulfatator sp. S606.</title>
        <authorList>
            <person name="Lai Q."/>
            <person name="Cao J."/>
            <person name="Dupont S."/>
            <person name="Shao Z."/>
            <person name="Jebbar M."/>
            <person name="Alain K."/>
        </authorList>
    </citation>
    <scope>NUCLEOTIDE SEQUENCE [LARGE SCALE GENOMIC DNA]</scope>
    <source>
        <strain evidence="12 13">S606</strain>
    </source>
</reference>
<dbReference type="Gene3D" id="3.30.1490.190">
    <property type="match status" value="1"/>
</dbReference>
<dbReference type="GO" id="GO:0008270">
    <property type="term" value="F:zinc ion binding"/>
    <property type="evidence" value="ECO:0007669"/>
    <property type="project" value="TreeGrafter"/>
</dbReference>
<evidence type="ECO:0000256" key="1">
    <source>
        <dbReference type="ARBA" id="ARBA00004496"/>
    </source>
</evidence>
<dbReference type="GO" id="GO:0045892">
    <property type="term" value="P:negative regulation of DNA-templated transcription"/>
    <property type="evidence" value="ECO:0007669"/>
    <property type="project" value="TreeGrafter"/>
</dbReference>
<dbReference type="RefSeq" id="WP_082863517.1">
    <property type="nucleotide sequence ID" value="NZ_LSFI01000017.1"/>
</dbReference>
<dbReference type="InterPro" id="IPR002481">
    <property type="entry name" value="FUR"/>
</dbReference>
<evidence type="ECO:0000313" key="12">
    <source>
        <dbReference type="EMBL" id="OAG27924.1"/>
    </source>
</evidence>
<evidence type="ECO:0000256" key="6">
    <source>
        <dbReference type="ARBA" id="ARBA00022723"/>
    </source>
</evidence>